<dbReference type="InterPro" id="IPR008964">
    <property type="entry name" value="Invasin/intimin_cell_adhesion"/>
</dbReference>
<dbReference type="KEGG" id="chya:V22_41920"/>
<dbReference type="EMBL" id="CP036316">
    <property type="protein sequence ID" value="QDT66920.1"/>
    <property type="molecule type" value="Genomic_DNA"/>
</dbReference>
<reference evidence="1 2" key="1">
    <citation type="submission" date="2019-02" db="EMBL/GenBank/DDBJ databases">
        <title>Deep-cultivation of Planctomycetes and their phenomic and genomic characterization uncovers novel biology.</title>
        <authorList>
            <person name="Wiegand S."/>
            <person name="Jogler M."/>
            <person name="Boedeker C."/>
            <person name="Pinto D."/>
            <person name="Vollmers J."/>
            <person name="Rivas-Marin E."/>
            <person name="Kohn T."/>
            <person name="Peeters S.H."/>
            <person name="Heuer A."/>
            <person name="Rast P."/>
            <person name="Oberbeckmann S."/>
            <person name="Bunk B."/>
            <person name="Jeske O."/>
            <person name="Meyerdierks A."/>
            <person name="Storesund J.E."/>
            <person name="Kallscheuer N."/>
            <person name="Luecker S."/>
            <person name="Lage O.M."/>
            <person name="Pohl T."/>
            <person name="Merkel B.J."/>
            <person name="Hornburger P."/>
            <person name="Mueller R.-W."/>
            <person name="Bruemmer F."/>
            <person name="Labrenz M."/>
            <person name="Spormann A.M."/>
            <person name="Op den Camp H."/>
            <person name="Overmann J."/>
            <person name="Amann R."/>
            <person name="Jetten M.S.M."/>
            <person name="Mascher T."/>
            <person name="Medema M.H."/>
            <person name="Devos D.P."/>
            <person name="Kaster A.-K."/>
            <person name="Ovreas L."/>
            <person name="Rohde M."/>
            <person name="Galperin M.Y."/>
            <person name="Jogler C."/>
        </authorList>
    </citation>
    <scope>NUCLEOTIDE SEQUENCE [LARGE SCALE GENOMIC DNA]</scope>
    <source>
        <strain evidence="1 2">V22</strain>
    </source>
</reference>
<name>A0A517TEW6_9PLAN</name>
<accession>A0A517TEW6</accession>
<sequence length="149" mass="15860">MRSTSRFRAYIPISLVLAMLLSMGCGGSMDGLEYASVHGTVTQNGAPVKGVVVAFLPSASEGSLNTGSRSQGVTNRDGNYTLRVVTGDRRDGAVIGPHTVWVRNPEPIVTTDENGAEVIKKRGPLKDAYSFEFEVVAGANNVADFDLKK</sequence>
<gene>
    <name evidence="1" type="ORF">V22_41920</name>
</gene>
<evidence type="ECO:0000313" key="2">
    <source>
        <dbReference type="Proteomes" id="UP000319976"/>
    </source>
</evidence>
<organism evidence="1 2">
    <name type="scientific">Calycomorphotria hydatis</name>
    <dbReference type="NCBI Taxonomy" id="2528027"/>
    <lineage>
        <taxon>Bacteria</taxon>
        <taxon>Pseudomonadati</taxon>
        <taxon>Planctomycetota</taxon>
        <taxon>Planctomycetia</taxon>
        <taxon>Planctomycetales</taxon>
        <taxon>Planctomycetaceae</taxon>
        <taxon>Calycomorphotria</taxon>
    </lineage>
</organism>
<dbReference type="Proteomes" id="UP000319976">
    <property type="component" value="Chromosome"/>
</dbReference>
<evidence type="ECO:0008006" key="3">
    <source>
        <dbReference type="Google" id="ProtNLM"/>
    </source>
</evidence>
<keyword evidence="2" id="KW-1185">Reference proteome</keyword>
<evidence type="ECO:0000313" key="1">
    <source>
        <dbReference type="EMBL" id="QDT66920.1"/>
    </source>
</evidence>
<protein>
    <recommendedName>
        <fullName evidence="3">Carboxypeptidase regulatory-like domain-containing protein</fullName>
    </recommendedName>
</protein>
<dbReference type="SUPFAM" id="SSF49373">
    <property type="entry name" value="Invasin/intimin cell-adhesion fragments"/>
    <property type="match status" value="1"/>
</dbReference>
<dbReference type="AlphaFoldDB" id="A0A517TEW6"/>
<dbReference type="PROSITE" id="PS51257">
    <property type="entry name" value="PROKAR_LIPOPROTEIN"/>
    <property type="match status" value="1"/>
</dbReference>
<proteinExistence type="predicted"/>